<evidence type="ECO:0000313" key="2">
    <source>
        <dbReference type="Proteomes" id="UP000438914"/>
    </source>
</evidence>
<reference evidence="1 2" key="1">
    <citation type="submission" date="2019-08" db="EMBL/GenBank/DDBJ databases">
        <title>In-depth cultivation of the pig gut microbiome towards novel bacterial diversity and tailored functional studies.</title>
        <authorList>
            <person name="Wylensek D."/>
            <person name="Hitch T.C.A."/>
            <person name="Clavel T."/>
        </authorList>
    </citation>
    <scope>NUCLEOTIDE SEQUENCE [LARGE SCALE GENOMIC DNA]</scope>
    <source>
        <strain evidence="1 2">LKV-178-WT-2A</strain>
    </source>
</reference>
<name>A0A7K0KI90_9BACT</name>
<sequence>MRKLLIIFMAFVAIGMTFSCNSKEKQIREQQIADSLKKDSIFQQHQADSIAKAKEEAELNDKKIEFLQGIYKNVIYTENVGPNATDYAGKLVKHISPKVTKAMTDYDDGMDAEYVAPGPKLYLLGDEGDYEGGPKITITYLGDNWFKVNISDHTTVKIRVESEPDDDESFMITGLINKDYGINVK</sequence>
<dbReference type="PROSITE" id="PS51257">
    <property type="entry name" value="PROKAR_LIPOPROTEIN"/>
    <property type="match status" value="1"/>
</dbReference>
<gene>
    <name evidence="1" type="ORF">FYJ73_13430</name>
</gene>
<protein>
    <recommendedName>
        <fullName evidence="3">Lipoprotein</fullName>
    </recommendedName>
</protein>
<comment type="caution">
    <text evidence="1">The sequence shown here is derived from an EMBL/GenBank/DDBJ whole genome shotgun (WGS) entry which is preliminary data.</text>
</comment>
<dbReference type="Proteomes" id="UP000438914">
    <property type="component" value="Unassembled WGS sequence"/>
</dbReference>
<evidence type="ECO:0000313" key="1">
    <source>
        <dbReference type="EMBL" id="MST85651.1"/>
    </source>
</evidence>
<keyword evidence="2" id="KW-1185">Reference proteome</keyword>
<accession>A0A7K0KI90</accession>
<dbReference type="AlphaFoldDB" id="A0A7K0KI90"/>
<evidence type="ECO:0008006" key="3">
    <source>
        <dbReference type="Google" id="ProtNLM"/>
    </source>
</evidence>
<proteinExistence type="predicted"/>
<dbReference type="RefSeq" id="WP_154535238.1">
    <property type="nucleotide sequence ID" value="NZ_VUNG01000046.1"/>
</dbReference>
<dbReference type="EMBL" id="VUNG01000046">
    <property type="protein sequence ID" value="MST85651.1"/>
    <property type="molecule type" value="Genomic_DNA"/>
</dbReference>
<organism evidence="1 2">
    <name type="scientific">Hallella mizrahii</name>
    <dbReference type="NCBI Taxonomy" id="2606637"/>
    <lineage>
        <taxon>Bacteria</taxon>
        <taxon>Pseudomonadati</taxon>
        <taxon>Bacteroidota</taxon>
        <taxon>Bacteroidia</taxon>
        <taxon>Bacteroidales</taxon>
        <taxon>Prevotellaceae</taxon>
        <taxon>Hallella</taxon>
    </lineage>
</organism>